<accession>A0A183T6Q3</accession>
<evidence type="ECO:0000313" key="2">
    <source>
        <dbReference type="EMBL" id="VDL98536.1"/>
    </source>
</evidence>
<evidence type="ECO:0000313" key="4">
    <source>
        <dbReference type="WBParaSite" id="SSLN_0001260801-mRNA-1"/>
    </source>
</evidence>
<dbReference type="Proteomes" id="UP000275846">
    <property type="component" value="Unassembled WGS sequence"/>
</dbReference>
<gene>
    <name evidence="2" type="ORF">SSLN_LOCUS12151</name>
</gene>
<name>A0A183T6Q3_SCHSO</name>
<feature type="compositionally biased region" description="Low complexity" evidence="1">
    <location>
        <begin position="160"/>
        <end position="191"/>
    </location>
</feature>
<evidence type="ECO:0000256" key="1">
    <source>
        <dbReference type="SAM" id="MobiDB-lite"/>
    </source>
</evidence>
<sequence>MQPRPNIGLAGHLRILCSVTEKSVPGALKCTVLDSKRGPGPKHMKEITKRARRREARAAVSQLSQFSCSSTIAKHHPLAFRQQQQQQQQQHHHHHQSGSVGHPARWADLGCTVGIALTKSPHPLVYVRRENEQHSSCYSLDALAAADCLADFCGSPQSSSHSTITTTSTPNSIITNGGNTTNPGSNCNSGGRKSVVSGQPTCGKSALAGGVHCSARRCSCACCASTRSSVSSGYYSKVDYLGEGFNSGMIPVARSRGPFFAPDRAHPLT</sequence>
<proteinExistence type="predicted"/>
<feature type="region of interest" description="Disordered" evidence="1">
    <location>
        <begin position="160"/>
        <end position="192"/>
    </location>
</feature>
<feature type="region of interest" description="Disordered" evidence="1">
    <location>
        <begin position="79"/>
        <end position="103"/>
    </location>
</feature>
<protein>
    <submittedName>
        <fullName evidence="2 4">Uncharacterized protein</fullName>
    </submittedName>
</protein>
<reference evidence="2 3" key="2">
    <citation type="submission" date="2018-11" db="EMBL/GenBank/DDBJ databases">
        <authorList>
            <consortium name="Pathogen Informatics"/>
        </authorList>
    </citation>
    <scope>NUCLEOTIDE SEQUENCE [LARGE SCALE GENOMIC DNA]</scope>
    <source>
        <strain evidence="2 3">NST_G2</strain>
    </source>
</reference>
<dbReference type="AlphaFoldDB" id="A0A183T6Q3"/>
<organism evidence="4">
    <name type="scientific">Schistocephalus solidus</name>
    <name type="common">Tapeworm</name>
    <dbReference type="NCBI Taxonomy" id="70667"/>
    <lineage>
        <taxon>Eukaryota</taxon>
        <taxon>Metazoa</taxon>
        <taxon>Spiralia</taxon>
        <taxon>Lophotrochozoa</taxon>
        <taxon>Platyhelminthes</taxon>
        <taxon>Cestoda</taxon>
        <taxon>Eucestoda</taxon>
        <taxon>Diphyllobothriidea</taxon>
        <taxon>Diphyllobothriidae</taxon>
        <taxon>Schistocephalus</taxon>
    </lineage>
</organism>
<dbReference type="EMBL" id="UYSU01037059">
    <property type="protein sequence ID" value="VDL98536.1"/>
    <property type="molecule type" value="Genomic_DNA"/>
</dbReference>
<evidence type="ECO:0000313" key="3">
    <source>
        <dbReference type="Proteomes" id="UP000275846"/>
    </source>
</evidence>
<dbReference type="WBParaSite" id="SSLN_0001260801-mRNA-1">
    <property type="protein sequence ID" value="SSLN_0001260801-mRNA-1"/>
    <property type="gene ID" value="SSLN_0001260801"/>
</dbReference>
<keyword evidence="3" id="KW-1185">Reference proteome</keyword>
<reference evidence="4" key="1">
    <citation type="submission" date="2016-06" db="UniProtKB">
        <authorList>
            <consortium name="WormBaseParasite"/>
        </authorList>
    </citation>
    <scope>IDENTIFICATION</scope>
</reference>